<gene>
    <name evidence="1" type="ORF">S12H4_27701</name>
</gene>
<reference evidence="1" key="1">
    <citation type="journal article" date="2014" name="Front. Microbiol.">
        <title>High frequency of phylogenetically diverse reductive dehalogenase-homologous genes in deep subseafloor sedimentary metagenomes.</title>
        <authorList>
            <person name="Kawai M."/>
            <person name="Futagami T."/>
            <person name="Toyoda A."/>
            <person name="Takaki Y."/>
            <person name="Nishi S."/>
            <person name="Hori S."/>
            <person name="Arai W."/>
            <person name="Tsubouchi T."/>
            <person name="Morono Y."/>
            <person name="Uchiyama I."/>
            <person name="Ito T."/>
            <person name="Fujiyama A."/>
            <person name="Inagaki F."/>
            <person name="Takami H."/>
        </authorList>
    </citation>
    <scope>NUCLEOTIDE SEQUENCE</scope>
    <source>
        <strain evidence="1">Expedition CK06-06</strain>
    </source>
</reference>
<dbReference type="EMBL" id="BARW01015830">
    <property type="protein sequence ID" value="GAI99439.1"/>
    <property type="molecule type" value="Genomic_DNA"/>
</dbReference>
<name>X1V478_9ZZZZ</name>
<protein>
    <submittedName>
        <fullName evidence="1">Uncharacterized protein</fullName>
    </submittedName>
</protein>
<dbReference type="AlphaFoldDB" id="X1V478"/>
<organism evidence="1">
    <name type="scientific">marine sediment metagenome</name>
    <dbReference type="NCBI Taxonomy" id="412755"/>
    <lineage>
        <taxon>unclassified sequences</taxon>
        <taxon>metagenomes</taxon>
        <taxon>ecological metagenomes</taxon>
    </lineage>
</organism>
<evidence type="ECO:0000313" key="1">
    <source>
        <dbReference type="EMBL" id="GAI99439.1"/>
    </source>
</evidence>
<proteinExistence type="predicted"/>
<sequence>HPSPASWVKPPLAPDAQAHLIDFATGDVMPYDTPAGHTFTMVQKDWAFNEDIEIWLYGSTPSEADEGTLRLIACPGLSPGGDNVYINPVYAYTSLTLDPPSDYSHSWDVVVVNKGSGNLEGGIVFAVVRAAVGTSPFPDTKQCRCPFCHHLQTVKVGTTVIVCDNCGETYYVQDFSKIREL</sequence>
<accession>X1V478</accession>
<feature type="non-terminal residue" evidence="1">
    <location>
        <position position="1"/>
    </location>
</feature>
<comment type="caution">
    <text evidence="1">The sequence shown here is derived from an EMBL/GenBank/DDBJ whole genome shotgun (WGS) entry which is preliminary data.</text>
</comment>